<evidence type="ECO:0000256" key="4">
    <source>
        <dbReference type="ARBA" id="ARBA00022840"/>
    </source>
</evidence>
<dbReference type="PANTHER" id="PTHR11088">
    <property type="entry name" value="TRNA DIMETHYLALLYLTRANSFERASE"/>
    <property type="match status" value="1"/>
</dbReference>
<dbReference type="Gene3D" id="3.40.50.300">
    <property type="entry name" value="P-loop containing nucleotide triphosphate hydrolases"/>
    <property type="match status" value="1"/>
</dbReference>
<evidence type="ECO:0000256" key="1">
    <source>
        <dbReference type="ARBA" id="ARBA00005842"/>
    </source>
</evidence>
<dbReference type="GO" id="GO:0005739">
    <property type="term" value="C:mitochondrion"/>
    <property type="evidence" value="ECO:0007669"/>
    <property type="project" value="TreeGrafter"/>
</dbReference>
<dbReference type="AlphaFoldDB" id="A0A135UP98"/>
<dbReference type="Proteomes" id="UP000070121">
    <property type="component" value="Unassembled WGS sequence"/>
</dbReference>
<evidence type="ECO:0008006" key="7">
    <source>
        <dbReference type="Google" id="ProtNLM"/>
    </source>
</evidence>
<protein>
    <recommendedName>
        <fullName evidence="7">tRNA dimethylallyltransferase</fullName>
    </recommendedName>
</protein>
<reference evidence="5 6" key="1">
    <citation type="submission" date="2014-02" db="EMBL/GenBank/DDBJ databases">
        <title>The genome sequence of Colletotrichum salicis CBS 607.94.</title>
        <authorList>
            <person name="Baroncelli R."/>
            <person name="Thon M.R."/>
        </authorList>
    </citation>
    <scope>NUCLEOTIDE SEQUENCE [LARGE SCALE GENOMIC DNA]</scope>
    <source>
        <strain evidence="5 6">CBS 607.94</strain>
    </source>
</reference>
<dbReference type="GO" id="GO:0006400">
    <property type="term" value="P:tRNA modification"/>
    <property type="evidence" value="ECO:0007669"/>
    <property type="project" value="TreeGrafter"/>
</dbReference>
<keyword evidence="3" id="KW-0547">Nucleotide-binding</keyword>
<name>A0A135UP98_9PEZI</name>
<evidence type="ECO:0000313" key="5">
    <source>
        <dbReference type="EMBL" id="KXH62213.1"/>
    </source>
</evidence>
<gene>
    <name evidence="5" type="ORF">CSAL01_10598</name>
</gene>
<dbReference type="GO" id="GO:0005524">
    <property type="term" value="F:ATP binding"/>
    <property type="evidence" value="ECO:0007669"/>
    <property type="project" value="UniProtKB-KW"/>
</dbReference>
<dbReference type="PANTHER" id="PTHR11088:SF89">
    <property type="entry name" value="TRNA DIMETHYLALLYLTRANSFERASE"/>
    <property type="match status" value="1"/>
</dbReference>
<organism evidence="5 6">
    <name type="scientific">Colletotrichum salicis</name>
    <dbReference type="NCBI Taxonomy" id="1209931"/>
    <lineage>
        <taxon>Eukaryota</taxon>
        <taxon>Fungi</taxon>
        <taxon>Dikarya</taxon>
        <taxon>Ascomycota</taxon>
        <taxon>Pezizomycotina</taxon>
        <taxon>Sordariomycetes</taxon>
        <taxon>Hypocreomycetidae</taxon>
        <taxon>Glomerellales</taxon>
        <taxon>Glomerellaceae</taxon>
        <taxon>Colletotrichum</taxon>
        <taxon>Colletotrichum acutatum species complex</taxon>
    </lineage>
</organism>
<evidence type="ECO:0000313" key="6">
    <source>
        <dbReference type="Proteomes" id="UP000070121"/>
    </source>
</evidence>
<comment type="similarity">
    <text evidence="1">Belongs to the IPP transferase family.</text>
</comment>
<dbReference type="GO" id="GO:0052381">
    <property type="term" value="F:tRNA dimethylallyltransferase activity"/>
    <property type="evidence" value="ECO:0007669"/>
    <property type="project" value="TreeGrafter"/>
</dbReference>
<sequence>MSSPISLIAIVGPTGIGKTRLSVNIASVVDVEVVSVDSIQVYRDCPIMAAQVTREEMKGVPHHLVDYLDVIDEPVDFTHDAIQCIKSIHSRGRVPMICGGSTSLVEPLLFHPFVQEQNLLVLVLNSDLETVSQLCNQRIEQMMKDGLLDEVKHLYDLERQHGRFEDHTRSGAWKSIGYPELRDWCCAEGPEAADKLLKQGIQLMQENTVAYASLQLKFLWSRLIPALSRNQQQYSVFNVVSRETFAQEVETPAIRRCKDWILDREQESSLDWSRTLGFTPGLVPRKEVAEVASSQLGNFNTL</sequence>
<keyword evidence="4" id="KW-0067">ATP-binding</keyword>
<dbReference type="OrthoDB" id="414463at2759"/>
<dbReference type="EMBL" id="JFFI01001203">
    <property type="protein sequence ID" value="KXH62213.1"/>
    <property type="molecule type" value="Genomic_DNA"/>
</dbReference>
<keyword evidence="2" id="KW-0808">Transferase</keyword>
<keyword evidence="6" id="KW-1185">Reference proteome</keyword>
<dbReference type="InterPro" id="IPR027417">
    <property type="entry name" value="P-loop_NTPase"/>
</dbReference>
<dbReference type="SUPFAM" id="SSF52540">
    <property type="entry name" value="P-loop containing nucleoside triphosphate hydrolases"/>
    <property type="match status" value="1"/>
</dbReference>
<evidence type="ECO:0000256" key="3">
    <source>
        <dbReference type="ARBA" id="ARBA00022741"/>
    </source>
</evidence>
<evidence type="ECO:0000256" key="2">
    <source>
        <dbReference type="ARBA" id="ARBA00022679"/>
    </source>
</evidence>
<accession>A0A135UP98</accession>
<proteinExistence type="inferred from homology"/>
<comment type="caution">
    <text evidence="5">The sequence shown here is derived from an EMBL/GenBank/DDBJ whole genome shotgun (WGS) entry which is preliminary data.</text>
</comment>
<dbReference type="STRING" id="1209931.A0A135UP98"/>
<dbReference type="Pfam" id="PF01715">
    <property type="entry name" value="IPPT"/>
    <property type="match status" value="2"/>
</dbReference>
<dbReference type="InterPro" id="IPR039657">
    <property type="entry name" value="Dimethylallyltransferase"/>
</dbReference>